<feature type="transmembrane region" description="Helical" evidence="3">
    <location>
        <begin position="52"/>
        <end position="73"/>
    </location>
</feature>
<dbReference type="AlphaFoldDB" id="A0A8J5XIW0"/>
<evidence type="ECO:0000256" key="1">
    <source>
        <dbReference type="SAM" id="Coils"/>
    </source>
</evidence>
<proteinExistence type="predicted"/>
<dbReference type="Proteomes" id="UP000751190">
    <property type="component" value="Unassembled WGS sequence"/>
</dbReference>
<accession>A0A8J5XIW0</accession>
<reference evidence="4" key="1">
    <citation type="submission" date="2021-05" db="EMBL/GenBank/DDBJ databases">
        <title>The genome of the haptophyte Pavlova lutheri (Diacronema luteri, Pavlovales) - a model for lipid biosynthesis in eukaryotic algae.</title>
        <authorList>
            <person name="Hulatt C.J."/>
            <person name="Posewitz M.C."/>
        </authorList>
    </citation>
    <scope>NUCLEOTIDE SEQUENCE</scope>
    <source>
        <strain evidence="4">NIVA-4/92</strain>
    </source>
</reference>
<dbReference type="EMBL" id="JAGTXO010000014">
    <property type="protein sequence ID" value="KAG8464115.1"/>
    <property type="molecule type" value="Genomic_DNA"/>
</dbReference>
<gene>
    <name evidence="4" type="ORF">KFE25_000283</name>
</gene>
<dbReference type="OrthoDB" id="10600821at2759"/>
<organism evidence="4 5">
    <name type="scientific">Diacronema lutheri</name>
    <name type="common">Unicellular marine alga</name>
    <name type="synonym">Monochrysis lutheri</name>
    <dbReference type="NCBI Taxonomy" id="2081491"/>
    <lineage>
        <taxon>Eukaryota</taxon>
        <taxon>Haptista</taxon>
        <taxon>Haptophyta</taxon>
        <taxon>Pavlovophyceae</taxon>
        <taxon>Pavlovales</taxon>
        <taxon>Pavlovaceae</taxon>
        <taxon>Diacronema</taxon>
    </lineage>
</organism>
<comment type="caution">
    <text evidence="4">The sequence shown here is derived from an EMBL/GenBank/DDBJ whole genome shotgun (WGS) entry which is preliminary data.</text>
</comment>
<feature type="compositionally biased region" description="Basic and acidic residues" evidence="2">
    <location>
        <begin position="153"/>
        <end position="171"/>
    </location>
</feature>
<evidence type="ECO:0000256" key="3">
    <source>
        <dbReference type="SAM" id="Phobius"/>
    </source>
</evidence>
<feature type="compositionally biased region" description="Basic and acidic residues" evidence="2">
    <location>
        <begin position="125"/>
        <end position="143"/>
    </location>
</feature>
<keyword evidence="3" id="KW-0812">Transmembrane</keyword>
<protein>
    <recommendedName>
        <fullName evidence="6">Selenoprotein S</fullName>
    </recommendedName>
</protein>
<evidence type="ECO:0000313" key="4">
    <source>
        <dbReference type="EMBL" id="KAG8464115.1"/>
    </source>
</evidence>
<evidence type="ECO:0000256" key="2">
    <source>
        <dbReference type="SAM" id="MobiDB-lite"/>
    </source>
</evidence>
<keyword evidence="3" id="KW-0472">Membrane</keyword>
<feature type="compositionally biased region" description="Basic residues" evidence="2">
    <location>
        <begin position="172"/>
        <end position="183"/>
    </location>
</feature>
<keyword evidence="3" id="KW-1133">Transmembrane helix</keyword>
<feature type="region of interest" description="Disordered" evidence="2">
    <location>
        <begin position="125"/>
        <end position="183"/>
    </location>
</feature>
<evidence type="ECO:0000313" key="5">
    <source>
        <dbReference type="Proteomes" id="UP000751190"/>
    </source>
</evidence>
<keyword evidence="1" id="KW-0175">Coiled coil</keyword>
<evidence type="ECO:0008006" key="6">
    <source>
        <dbReference type="Google" id="ProtNLM"/>
    </source>
</evidence>
<sequence length="183" mass="20255">MWPPAPLLARASWLAGAAQRAALVPAHAPLASALLAEAPGELGVAASTDATPYVAIYVSLVLLLFGGVGFLVYQDVQLGQRKREAVEARTEMAKKLREQGMEREARILDMERAELEEQIEDARLKPAWERDATPGRARAEALSRAEQPASTMNREDRRQAERARRLQEKREKKAKKPGARPPK</sequence>
<keyword evidence="5" id="KW-1185">Reference proteome</keyword>
<feature type="coiled-coil region" evidence="1">
    <location>
        <begin position="98"/>
        <end position="125"/>
    </location>
</feature>
<name>A0A8J5XIW0_DIALT</name>